<evidence type="ECO:0000313" key="2">
    <source>
        <dbReference type="Proteomes" id="UP001060170"/>
    </source>
</evidence>
<protein>
    <submittedName>
        <fullName evidence="1">Uncharacterized protein</fullName>
    </submittedName>
</protein>
<proteinExistence type="predicted"/>
<reference evidence="2" key="1">
    <citation type="journal article" date="2018" name="BMC Genomics">
        <title>Genomic insights into host adaptation between the wheat stripe rust pathogen (Puccinia striiformis f. sp. tritici) and the barley stripe rust pathogen (Puccinia striiformis f. sp. hordei).</title>
        <authorList>
            <person name="Xia C."/>
            <person name="Wang M."/>
            <person name="Yin C."/>
            <person name="Cornejo O.E."/>
            <person name="Hulbert S.H."/>
            <person name="Chen X."/>
        </authorList>
    </citation>
    <scope>NUCLEOTIDE SEQUENCE [LARGE SCALE GENOMIC DNA]</scope>
    <source>
        <strain evidence="2">93-210</strain>
    </source>
</reference>
<dbReference type="EMBL" id="CM045872">
    <property type="protein sequence ID" value="KAI7950023.1"/>
    <property type="molecule type" value="Genomic_DNA"/>
</dbReference>
<reference evidence="1 2" key="3">
    <citation type="journal article" date="2022" name="Microbiol. Spectr.">
        <title>Folding features and dynamics of 3D genome architecture in plant fungal pathogens.</title>
        <authorList>
            <person name="Xia C."/>
        </authorList>
    </citation>
    <scope>NUCLEOTIDE SEQUENCE [LARGE SCALE GENOMIC DNA]</scope>
    <source>
        <strain evidence="1 2">93-210</strain>
    </source>
</reference>
<keyword evidence="2" id="KW-1185">Reference proteome</keyword>
<sequence length="649" mass="71931">MVSRLPSWAGRLTTWKSKTPIKPALNLFKTRERRPNRRAETDRHYPLNIFKYLFHLLNPIPQRPASSQPKNHILISNHPLAFYCTLSSRNLMRSTCTAAALAAICSLSVHADSGAPKVETPKFTPSSVVGHFVEQFTSDWSTRWNPSEATKQTSTGGETFSYVGKWEVEEPTVLPGIEGDQGLVVKSPAAHHAISAPFSKTLDNKDKTLVVQYEVKLQNGLECGGAYLKLLKESPTGIQAQEFSDKTEYSIMFGPDRCGATNKVHFIFRHKNPKTGEYEEKHYNSPPAIKNVKTTSLYTLIVRPDQTFEIRIDDEEAGKGSLLEDFEPSVNPSKEIDDPEDKKPEDWVEDSKIVDPEAKKPEDWDEDAPREILDEEAVKPAGWLDDEPLTIPDPDAEKPEEWDDEEDGDWVPPSVPNSKCEDAPGCGAWVRPMKSNPAYKGKWTPSMIDNPAYKGVWAPKKIPNPNYFEDKVPSNFEPMAGIGFELWTMQENILFDNIYIGHSEKDAATFAKETFHVKVAVEKKLEDASKPEEPVKPSTESIPTFAESPVQFARGHAKAFIDLAMVDFRSAVNQMPSTAMALGGLLATVLGALFLVLTGSSAPATKKVKKSSKSSTSKDKAPEKSVTDVPATADATGKAEGSSDVRKRK</sequence>
<comment type="caution">
    <text evidence="1">The sequence shown here is derived from an EMBL/GenBank/DDBJ whole genome shotgun (WGS) entry which is preliminary data.</text>
</comment>
<organism evidence="1 2">
    <name type="scientific">Puccinia striiformis f. sp. tritici</name>
    <dbReference type="NCBI Taxonomy" id="168172"/>
    <lineage>
        <taxon>Eukaryota</taxon>
        <taxon>Fungi</taxon>
        <taxon>Dikarya</taxon>
        <taxon>Basidiomycota</taxon>
        <taxon>Pucciniomycotina</taxon>
        <taxon>Pucciniomycetes</taxon>
        <taxon>Pucciniales</taxon>
        <taxon>Pucciniaceae</taxon>
        <taxon>Puccinia</taxon>
    </lineage>
</organism>
<evidence type="ECO:0000313" key="1">
    <source>
        <dbReference type="EMBL" id="KAI7950023.1"/>
    </source>
</evidence>
<gene>
    <name evidence="1" type="ORF">MJO28_008844</name>
</gene>
<name>A0ACC0EC65_9BASI</name>
<reference evidence="2" key="2">
    <citation type="journal article" date="2018" name="Mol. Plant Microbe Interact.">
        <title>Genome sequence resources for the wheat stripe rust pathogen (Puccinia striiformis f. sp. tritici) and the barley stripe rust pathogen (Puccinia striiformis f. sp. hordei).</title>
        <authorList>
            <person name="Xia C."/>
            <person name="Wang M."/>
            <person name="Yin C."/>
            <person name="Cornejo O.E."/>
            <person name="Hulbert S.H."/>
            <person name="Chen X."/>
        </authorList>
    </citation>
    <scope>NUCLEOTIDE SEQUENCE [LARGE SCALE GENOMIC DNA]</scope>
    <source>
        <strain evidence="2">93-210</strain>
    </source>
</reference>
<accession>A0ACC0EC65</accession>
<dbReference type="Proteomes" id="UP001060170">
    <property type="component" value="Chromosome 8"/>
</dbReference>